<dbReference type="Proteomes" id="UP000269076">
    <property type="component" value="Chromosome"/>
</dbReference>
<evidence type="ECO:0000313" key="2">
    <source>
        <dbReference type="Proteomes" id="UP000269076"/>
    </source>
</evidence>
<dbReference type="EMBL" id="CP033928">
    <property type="protein sequence ID" value="AZA62158.1"/>
    <property type="molecule type" value="Genomic_DNA"/>
</dbReference>
<organism evidence="1 2">
    <name type="scientific">Chryseobacterium indoltheticum</name>
    <dbReference type="NCBI Taxonomy" id="254"/>
    <lineage>
        <taxon>Bacteria</taxon>
        <taxon>Pseudomonadati</taxon>
        <taxon>Bacteroidota</taxon>
        <taxon>Flavobacteriia</taxon>
        <taxon>Flavobacteriales</taxon>
        <taxon>Weeksellaceae</taxon>
        <taxon>Chryseobacterium group</taxon>
        <taxon>Chryseobacterium</taxon>
    </lineage>
</organism>
<protein>
    <submittedName>
        <fullName evidence="1">Uncharacterized protein</fullName>
    </submittedName>
</protein>
<accession>A0A3G6N6V5</accession>
<reference evidence="1 2" key="1">
    <citation type="submission" date="2018-11" db="EMBL/GenBank/DDBJ databases">
        <title>Proposal to divide the Flavobacteriaceae and reorganize its genera based on Amino Acid Identity values calculated from whole genome sequences.</title>
        <authorList>
            <person name="Nicholson A.C."/>
            <person name="Gulvik C.A."/>
            <person name="Whitney A.M."/>
            <person name="Humrighouse B.W."/>
            <person name="Bell M."/>
            <person name="Holmes B."/>
            <person name="Steigerwalt A."/>
            <person name="Villarma A."/>
            <person name="Sheth M."/>
            <person name="Batra D."/>
            <person name="Pryor J."/>
            <person name="Bernardet J.-F."/>
            <person name="Hugo C."/>
            <person name="Kampfer P."/>
            <person name="Newman J."/>
            <person name="Mcquiston J.R."/>
        </authorList>
    </citation>
    <scope>NUCLEOTIDE SEQUENCE [LARGE SCALE GENOMIC DNA]</scope>
    <source>
        <strain evidence="1 2">G0211</strain>
    </source>
</reference>
<proteinExistence type="predicted"/>
<dbReference type="RefSeq" id="WP_164463155.1">
    <property type="nucleotide sequence ID" value="NZ_CP033928.1"/>
</dbReference>
<name>A0A3G6N6V5_9FLAO</name>
<dbReference type="AlphaFoldDB" id="A0A3G6N6V5"/>
<evidence type="ECO:0000313" key="1">
    <source>
        <dbReference type="EMBL" id="AZA62158.1"/>
    </source>
</evidence>
<sequence>MGWKENWKKPNQTYRILQQLIRERYQIVQQRTIAKNHLQAEKSEAFLNSGSVKRITELIKFFNKQEQEVKKKFQ</sequence>
<gene>
    <name evidence="1" type="ORF">EG340_14420</name>
</gene>